<feature type="region of interest" description="Disordered" evidence="1">
    <location>
        <begin position="70"/>
        <end position="96"/>
    </location>
</feature>
<organism evidence="3 4">
    <name type="scientific">Drechslerella dactyloides</name>
    <name type="common">Nematode-trapping fungus</name>
    <name type="synonym">Arthrobotrys dactyloides</name>
    <dbReference type="NCBI Taxonomy" id="74499"/>
    <lineage>
        <taxon>Eukaryota</taxon>
        <taxon>Fungi</taxon>
        <taxon>Dikarya</taxon>
        <taxon>Ascomycota</taxon>
        <taxon>Pezizomycotina</taxon>
        <taxon>Orbiliomycetes</taxon>
        <taxon>Orbiliales</taxon>
        <taxon>Orbiliaceae</taxon>
        <taxon>Drechslerella</taxon>
    </lineage>
</organism>
<dbReference type="EMBL" id="JAQGDS010000012">
    <property type="protein sequence ID" value="KAJ6256794.1"/>
    <property type="molecule type" value="Genomic_DNA"/>
</dbReference>
<name>A0AAD6NG11_DREDA</name>
<keyword evidence="2" id="KW-0812">Transmembrane</keyword>
<evidence type="ECO:0000313" key="4">
    <source>
        <dbReference type="Proteomes" id="UP001221413"/>
    </source>
</evidence>
<keyword evidence="2" id="KW-1133">Transmembrane helix</keyword>
<reference evidence="3" key="1">
    <citation type="submission" date="2023-01" db="EMBL/GenBank/DDBJ databases">
        <title>The chitinases involved in constricting ring structure development in the nematode-trapping fungus Drechslerella dactyloides.</title>
        <authorList>
            <person name="Wang R."/>
            <person name="Zhang L."/>
            <person name="Tang P."/>
            <person name="Li S."/>
            <person name="Liang L."/>
        </authorList>
    </citation>
    <scope>NUCLEOTIDE SEQUENCE</scope>
    <source>
        <strain evidence="3">YMF1.00031</strain>
    </source>
</reference>
<sequence>MPAPTPRRPPAPASKPKPADIPIPRTPGELPAKYRPAAIKVTLLIVALPVAIVSSYLVYKRLYLGEDRRRLVPPEDKADTIMPSTISGPPSHPRKS</sequence>
<keyword evidence="2" id="KW-0472">Membrane</keyword>
<protein>
    <submittedName>
        <fullName evidence="3">Uncharacterized protein</fullName>
    </submittedName>
</protein>
<dbReference type="AlphaFoldDB" id="A0AAD6NG11"/>
<feature type="compositionally biased region" description="Basic and acidic residues" evidence="1">
    <location>
        <begin position="70"/>
        <end position="79"/>
    </location>
</feature>
<evidence type="ECO:0000313" key="3">
    <source>
        <dbReference type="EMBL" id="KAJ6256794.1"/>
    </source>
</evidence>
<evidence type="ECO:0000256" key="1">
    <source>
        <dbReference type="SAM" id="MobiDB-lite"/>
    </source>
</evidence>
<dbReference type="Proteomes" id="UP001221413">
    <property type="component" value="Unassembled WGS sequence"/>
</dbReference>
<feature type="region of interest" description="Disordered" evidence="1">
    <location>
        <begin position="1"/>
        <end position="29"/>
    </location>
</feature>
<evidence type="ECO:0000256" key="2">
    <source>
        <dbReference type="SAM" id="Phobius"/>
    </source>
</evidence>
<keyword evidence="4" id="KW-1185">Reference proteome</keyword>
<feature type="compositionally biased region" description="Pro residues" evidence="1">
    <location>
        <begin position="1"/>
        <end position="25"/>
    </location>
</feature>
<accession>A0AAD6NG11</accession>
<gene>
    <name evidence="3" type="ORF">Dda_8662</name>
</gene>
<comment type="caution">
    <text evidence="3">The sequence shown here is derived from an EMBL/GenBank/DDBJ whole genome shotgun (WGS) entry which is preliminary data.</text>
</comment>
<proteinExistence type="predicted"/>
<feature type="transmembrane region" description="Helical" evidence="2">
    <location>
        <begin position="37"/>
        <end position="59"/>
    </location>
</feature>